<evidence type="ECO:0000313" key="2">
    <source>
        <dbReference type="Proteomes" id="UP000805193"/>
    </source>
</evidence>
<dbReference type="EMBL" id="JABSTQ010008300">
    <property type="protein sequence ID" value="KAG0434660.1"/>
    <property type="molecule type" value="Genomic_DNA"/>
</dbReference>
<keyword evidence="2" id="KW-1185">Reference proteome</keyword>
<reference evidence="1 2" key="1">
    <citation type="journal article" date="2020" name="Cell">
        <title>Large-Scale Comparative Analyses of Tick Genomes Elucidate Their Genetic Diversity and Vector Capacities.</title>
        <authorList>
            <consortium name="Tick Genome and Microbiome Consortium (TIGMIC)"/>
            <person name="Jia N."/>
            <person name="Wang J."/>
            <person name="Shi W."/>
            <person name="Du L."/>
            <person name="Sun Y."/>
            <person name="Zhan W."/>
            <person name="Jiang J.F."/>
            <person name="Wang Q."/>
            <person name="Zhang B."/>
            <person name="Ji P."/>
            <person name="Bell-Sakyi L."/>
            <person name="Cui X.M."/>
            <person name="Yuan T.T."/>
            <person name="Jiang B.G."/>
            <person name="Yang W.F."/>
            <person name="Lam T.T."/>
            <person name="Chang Q.C."/>
            <person name="Ding S.J."/>
            <person name="Wang X.J."/>
            <person name="Zhu J.G."/>
            <person name="Ruan X.D."/>
            <person name="Zhao L."/>
            <person name="Wei J.T."/>
            <person name="Ye R.Z."/>
            <person name="Que T.C."/>
            <person name="Du C.H."/>
            <person name="Zhou Y.H."/>
            <person name="Cheng J.X."/>
            <person name="Dai P.F."/>
            <person name="Guo W.B."/>
            <person name="Han X.H."/>
            <person name="Huang E.J."/>
            <person name="Li L.F."/>
            <person name="Wei W."/>
            <person name="Gao Y.C."/>
            <person name="Liu J.Z."/>
            <person name="Shao H.Z."/>
            <person name="Wang X."/>
            <person name="Wang C.C."/>
            <person name="Yang T.C."/>
            <person name="Huo Q.B."/>
            <person name="Li W."/>
            <person name="Chen H.Y."/>
            <person name="Chen S.E."/>
            <person name="Zhou L.G."/>
            <person name="Ni X.B."/>
            <person name="Tian J.H."/>
            <person name="Sheng Y."/>
            <person name="Liu T."/>
            <person name="Pan Y.S."/>
            <person name="Xia L.Y."/>
            <person name="Li J."/>
            <person name="Zhao F."/>
            <person name="Cao W.C."/>
        </authorList>
    </citation>
    <scope>NUCLEOTIDE SEQUENCE [LARGE SCALE GENOMIC DNA]</scope>
    <source>
        <strain evidence="1">Iper-2018</strain>
    </source>
</reference>
<accession>A0AC60QJD8</accession>
<dbReference type="Proteomes" id="UP000805193">
    <property type="component" value="Unassembled WGS sequence"/>
</dbReference>
<evidence type="ECO:0000313" key="1">
    <source>
        <dbReference type="EMBL" id="KAG0434660.1"/>
    </source>
</evidence>
<gene>
    <name evidence="1" type="ORF">HPB47_018961</name>
</gene>
<organism evidence="1 2">
    <name type="scientific">Ixodes persulcatus</name>
    <name type="common">Taiga tick</name>
    <dbReference type="NCBI Taxonomy" id="34615"/>
    <lineage>
        <taxon>Eukaryota</taxon>
        <taxon>Metazoa</taxon>
        <taxon>Ecdysozoa</taxon>
        <taxon>Arthropoda</taxon>
        <taxon>Chelicerata</taxon>
        <taxon>Arachnida</taxon>
        <taxon>Acari</taxon>
        <taxon>Parasitiformes</taxon>
        <taxon>Ixodida</taxon>
        <taxon>Ixodoidea</taxon>
        <taxon>Ixodidae</taxon>
        <taxon>Ixodinae</taxon>
        <taxon>Ixodes</taxon>
    </lineage>
</organism>
<name>A0AC60QJD8_IXOPE</name>
<sequence>MRNVGWMENGNLEVLSVLVTEGDGEQAFKNHLRTAAQYTDVFWEQVRTSLVKKGAANVRKQEDVTILGGATLPPNIKSALNHGPKFSQEPRLCPVTKLSLVRWIGGFSVPEHQERCVADGVDVLQRTAGQINEKLQV</sequence>
<proteinExistence type="predicted"/>
<protein>
    <submittedName>
        <fullName evidence="1">Uncharacterized protein</fullName>
    </submittedName>
</protein>
<comment type="caution">
    <text evidence="1">The sequence shown here is derived from an EMBL/GenBank/DDBJ whole genome shotgun (WGS) entry which is preliminary data.</text>
</comment>